<feature type="signal peptide" evidence="1">
    <location>
        <begin position="1"/>
        <end position="22"/>
    </location>
</feature>
<gene>
    <name evidence="2" type="ORF">ARC78_13240</name>
</gene>
<protein>
    <submittedName>
        <fullName evidence="2">Uncharacterized protein</fullName>
    </submittedName>
</protein>
<reference evidence="2 3" key="1">
    <citation type="submission" date="2015-10" db="EMBL/GenBank/DDBJ databases">
        <title>Genome sequencing and analysis of members of genus Stenotrophomonas.</title>
        <authorList>
            <person name="Patil P.P."/>
            <person name="Midha S."/>
            <person name="Patil P.B."/>
        </authorList>
    </citation>
    <scope>NUCLEOTIDE SEQUENCE [LARGE SCALE GENOMIC DNA]</scope>
    <source>
        <strain evidence="2 3">JCM 9942</strain>
    </source>
</reference>
<comment type="caution">
    <text evidence="2">The sequence shown here is derived from an EMBL/GenBank/DDBJ whole genome shotgun (WGS) entry which is preliminary data.</text>
</comment>
<evidence type="ECO:0000313" key="2">
    <source>
        <dbReference type="EMBL" id="KRG40152.1"/>
    </source>
</evidence>
<sequence length="319" mass="32006">MMNKKVLVAAIVGGLFAGNAAAADLSAAGGAVPAYFAKEIIATPAAPAELGTSAAGATLDWKIGYNFSNNEVRYARVECSDNIEFDAASTVELSTPAHGNIGAINGLGTNVLTFSLTSVGSDLVGTDTLTLKGDHSVTSTDSDVSCTVALYDLPSQAQNGGTAGLIQNTSFSGAYLSFAPSYELVVTPTTHVADVESTPTFSKFVINGLVTPAAGVANIGHNTLALRLRDPDGPGGSVAATRGKNGVIFTNLNQILGAGTNLLVDGDYSLVATAGADPFDAAALARVKLSNGGVLGAGASALTATRATFKGNPPAKPAQ</sequence>
<evidence type="ECO:0000256" key="1">
    <source>
        <dbReference type="SAM" id="SignalP"/>
    </source>
</evidence>
<evidence type="ECO:0000313" key="3">
    <source>
        <dbReference type="Proteomes" id="UP000050836"/>
    </source>
</evidence>
<feature type="chain" id="PRO_5006390756" evidence="1">
    <location>
        <begin position="23"/>
        <end position="319"/>
    </location>
</feature>
<organism evidence="2 3">
    <name type="scientific">Stenotrophomonas pictorum JCM 9942</name>
    <dbReference type="NCBI Taxonomy" id="1236960"/>
    <lineage>
        <taxon>Bacteria</taxon>
        <taxon>Pseudomonadati</taxon>
        <taxon>Pseudomonadota</taxon>
        <taxon>Gammaproteobacteria</taxon>
        <taxon>Lysobacterales</taxon>
        <taxon>Lysobacteraceae</taxon>
        <taxon>Stenotrophomonas</taxon>
    </lineage>
</organism>
<name>A0A0R0AH12_9GAMM</name>
<accession>A0A0R0AH12</accession>
<dbReference type="AlphaFoldDB" id="A0A0R0AH12"/>
<dbReference type="Proteomes" id="UP000050836">
    <property type="component" value="Unassembled WGS sequence"/>
</dbReference>
<dbReference type="RefSeq" id="WP_057506372.1">
    <property type="nucleotide sequence ID" value="NZ_LLXS01000038.1"/>
</dbReference>
<dbReference type="EMBL" id="LLXS01000038">
    <property type="protein sequence ID" value="KRG40152.1"/>
    <property type="molecule type" value="Genomic_DNA"/>
</dbReference>
<proteinExistence type="predicted"/>
<keyword evidence="3" id="KW-1185">Reference proteome</keyword>
<keyword evidence="1" id="KW-0732">Signal</keyword>